<comment type="subcellular location">
    <subcellularLocation>
        <location evidence="1">Mitochondrion intermembrane space</location>
    </subcellularLocation>
</comment>
<comment type="similarity">
    <text evidence="2">Belongs to the CMC4 family.</text>
</comment>
<name>A0A8H5GUT8_9AGAR</name>
<feature type="disulfide bond" evidence="6">
    <location>
        <begin position="10"/>
        <end position="41"/>
    </location>
</feature>
<dbReference type="OrthoDB" id="13601at2759"/>
<reference evidence="7 8" key="1">
    <citation type="journal article" date="2020" name="ISME J.">
        <title>Uncovering the hidden diversity of litter-decomposition mechanisms in mushroom-forming fungi.</title>
        <authorList>
            <person name="Floudas D."/>
            <person name="Bentzer J."/>
            <person name="Ahren D."/>
            <person name="Johansson T."/>
            <person name="Persson P."/>
            <person name="Tunlid A."/>
        </authorList>
    </citation>
    <scope>NUCLEOTIDE SEQUENCE [LARGE SCALE GENOMIC DNA]</scope>
    <source>
        <strain evidence="7 8">CBS 291.85</strain>
    </source>
</reference>
<feature type="disulfide bond" evidence="6">
    <location>
        <begin position="42"/>
        <end position="59"/>
    </location>
</feature>
<dbReference type="Pfam" id="PF08991">
    <property type="entry name" value="CMC4"/>
    <property type="match status" value="1"/>
</dbReference>
<keyword evidence="5 6" id="KW-1015">Disulfide bond</keyword>
<protein>
    <recommendedName>
        <fullName evidence="3">Cx9C motif-containing protein 4, mitochondrial</fullName>
    </recommendedName>
</protein>
<gene>
    <name evidence="7" type="ORF">D9758_003535</name>
</gene>
<evidence type="ECO:0000256" key="2">
    <source>
        <dbReference type="ARBA" id="ARBA00009858"/>
    </source>
</evidence>
<comment type="caution">
    <text evidence="7">The sequence shown here is derived from an EMBL/GenBank/DDBJ whole genome shotgun (WGS) entry which is preliminary data.</text>
</comment>
<dbReference type="GO" id="GO:0005758">
    <property type="term" value="C:mitochondrial intermembrane space"/>
    <property type="evidence" value="ECO:0007669"/>
    <property type="project" value="UniProtKB-SubCell"/>
</dbReference>
<accession>A0A8H5GUT8</accession>
<sequence>MAQDFKDPPCQAQACDLQACLNKNTYKPEKCDQHLRNLYLCCQRMYQESSDGKVESTACPIPNVVERWLKDHGQLEPQSKK</sequence>
<evidence type="ECO:0000256" key="6">
    <source>
        <dbReference type="PIRSR" id="PIRSR627179-50"/>
    </source>
</evidence>
<proteinExistence type="inferred from homology"/>
<keyword evidence="8" id="KW-1185">Reference proteome</keyword>
<dbReference type="EMBL" id="JAACJM010000007">
    <property type="protein sequence ID" value="KAF5371671.1"/>
    <property type="molecule type" value="Genomic_DNA"/>
</dbReference>
<dbReference type="SUPFAM" id="SSF47072">
    <property type="entry name" value="Cysteine alpha-hairpin motif"/>
    <property type="match status" value="1"/>
</dbReference>
<organism evidence="7 8">
    <name type="scientific">Tetrapyrgos nigripes</name>
    <dbReference type="NCBI Taxonomy" id="182062"/>
    <lineage>
        <taxon>Eukaryota</taxon>
        <taxon>Fungi</taxon>
        <taxon>Dikarya</taxon>
        <taxon>Basidiomycota</taxon>
        <taxon>Agaricomycotina</taxon>
        <taxon>Agaricomycetes</taxon>
        <taxon>Agaricomycetidae</taxon>
        <taxon>Agaricales</taxon>
        <taxon>Marasmiineae</taxon>
        <taxon>Marasmiaceae</taxon>
        <taxon>Tetrapyrgos</taxon>
    </lineage>
</organism>
<evidence type="ECO:0000256" key="1">
    <source>
        <dbReference type="ARBA" id="ARBA00004569"/>
    </source>
</evidence>
<dbReference type="InterPro" id="IPR027179">
    <property type="entry name" value="CMC4"/>
</dbReference>
<dbReference type="Gene3D" id="1.10.287.1130">
    <property type="entry name" value="CytochromE C oxidase copper chaperone"/>
    <property type="match status" value="1"/>
</dbReference>
<evidence type="ECO:0000256" key="4">
    <source>
        <dbReference type="ARBA" id="ARBA00023128"/>
    </source>
</evidence>
<dbReference type="Proteomes" id="UP000559256">
    <property type="component" value="Unassembled WGS sequence"/>
</dbReference>
<dbReference type="PROSITE" id="PS51808">
    <property type="entry name" value="CHCH"/>
    <property type="match status" value="1"/>
</dbReference>
<evidence type="ECO:0000313" key="7">
    <source>
        <dbReference type="EMBL" id="KAF5371671.1"/>
    </source>
</evidence>
<keyword evidence="4" id="KW-0496">Mitochondrion</keyword>
<evidence type="ECO:0000256" key="5">
    <source>
        <dbReference type="ARBA" id="ARBA00023157"/>
    </source>
</evidence>
<dbReference type="PANTHER" id="PTHR15590">
    <property type="entry name" value="CX9C MOTIF-CONTAINING PROTEIN 4"/>
    <property type="match status" value="1"/>
</dbReference>
<evidence type="ECO:0000313" key="8">
    <source>
        <dbReference type="Proteomes" id="UP000559256"/>
    </source>
</evidence>
<feature type="disulfide bond" evidence="6">
    <location>
        <begin position="20"/>
        <end position="31"/>
    </location>
</feature>
<dbReference type="PANTHER" id="PTHR15590:SF0">
    <property type="entry name" value="CX9C MOTIF-CONTAINING PROTEIN 4"/>
    <property type="match status" value="1"/>
</dbReference>
<dbReference type="InterPro" id="IPR009069">
    <property type="entry name" value="Cys_alpha_HP_mot_SF"/>
</dbReference>
<dbReference type="AlphaFoldDB" id="A0A8H5GUT8"/>
<evidence type="ECO:0000256" key="3">
    <source>
        <dbReference type="ARBA" id="ARBA00019406"/>
    </source>
</evidence>